<reference evidence="2" key="1">
    <citation type="submission" date="2019-03" db="EMBL/GenBank/DDBJ databases">
        <title>Lake Tanganyika Metagenome-Assembled Genomes (MAGs).</title>
        <authorList>
            <person name="Tran P."/>
        </authorList>
    </citation>
    <scope>NUCLEOTIDE SEQUENCE</scope>
    <source>
        <strain evidence="2">K_DeepCast_65m_m2_066</strain>
    </source>
</reference>
<comment type="caution">
    <text evidence="2">The sequence shown here is derived from an EMBL/GenBank/DDBJ whole genome shotgun (WGS) entry which is preliminary data.</text>
</comment>
<sequence>MHTTTSMTSALTLAGAHAYQAAFVSLTLLPDCAALDGLHAEIPDLPVILMHAPEHAHHIPPQMLGVATNAIGKPLAIGPVCLMLDRTMELASLRAQVRQQRQFWYLAQETAAEVAGPELEVEGTRTLVRLEEMLVRRLRALMPSLEVLGQGSLHRAVLSYVEKLLLTVVLHECRGNQVKASSLLGINRNTLRKKIHDLNLSLPSNTR</sequence>
<dbReference type="EMBL" id="VGLS01000015">
    <property type="protein sequence ID" value="MBM3222384.1"/>
    <property type="molecule type" value="Genomic_DNA"/>
</dbReference>
<dbReference type="PRINTS" id="PR01590">
    <property type="entry name" value="HTHFIS"/>
</dbReference>
<dbReference type="Proteomes" id="UP000712673">
    <property type="component" value="Unassembled WGS sequence"/>
</dbReference>
<dbReference type="PANTHER" id="PTHR47918">
    <property type="entry name" value="DNA-BINDING PROTEIN FIS"/>
    <property type="match status" value="1"/>
</dbReference>
<organism evidence="2 3">
    <name type="scientific">Tectimicrobiota bacterium</name>
    <dbReference type="NCBI Taxonomy" id="2528274"/>
    <lineage>
        <taxon>Bacteria</taxon>
        <taxon>Pseudomonadati</taxon>
        <taxon>Nitrospinota/Tectimicrobiota group</taxon>
        <taxon>Candidatus Tectimicrobiota</taxon>
    </lineage>
</organism>
<dbReference type="GO" id="GO:0043565">
    <property type="term" value="F:sequence-specific DNA binding"/>
    <property type="evidence" value="ECO:0007669"/>
    <property type="project" value="InterPro"/>
</dbReference>
<name>A0A937VYT1_UNCTE</name>
<dbReference type="AlphaFoldDB" id="A0A937VYT1"/>
<dbReference type="InterPro" id="IPR002197">
    <property type="entry name" value="HTH_Fis"/>
</dbReference>
<feature type="domain" description="DNA binding HTH" evidence="1">
    <location>
        <begin position="161"/>
        <end position="195"/>
    </location>
</feature>
<proteinExistence type="predicted"/>
<dbReference type="Pfam" id="PF02954">
    <property type="entry name" value="HTH_8"/>
    <property type="match status" value="1"/>
</dbReference>
<evidence type="ECO:0000259" key="1">
    <source>
        <dbReference type="Pfam" id="PF02954"/>
    </source>
</evidence>
<dbReference type="InterPro" id="IPR050207">
    <property type="entry name" value="Trans_regulatory_Fis"/>
</dbReference>
<protein>
    <recommendedName>
        <fullName evidence="1">DNA binding HTH domain-containing protein</fullName>
    </recommendedName>
</protein>
<gene>
    <name evidence="2" type="ORF">FJZ47_01075</name>
</gene>
<dbReference type="SUPFAM" id="SSF46689">
    <property type="entry name" value="Homeodomain-like"/>
    <property type="match status" value="1"/>
</dbReference>
<accession>A0A937VYT1</accession>
<evidence type="ECO:0000313" key="2">
    <source>
        <dbReference type="EMBL" id="MBM3222384.1"/>
    </source>
</evidence>
<evidence type="ECO:0000313" key="3">
    <source>
        <dbReference type="Proteomes" id="UP000712673"/>
    </source>
</evidence>
<dbReference type="PANTHER" id="PTHR47918:SF1">
    <property type="entry name" value="DNA-BINDING PROTEIN FIS"/>
    <property type="match status" value="1"/>
</dbReference>
<dbReference type="InterPro" id="IPR009057">
    <property type="entry name" value="Homeodomain-like_sf"/>
</dbReference>
<dbReference type="Gene3D" id="1.10.10.60">
    <property type="entry name" value="Homeodomain-like"/>
    <property type="match status" value="1"/>
</dbReference>